<evidence type="ECO:0000256" key="1">
    <source>
        <dbReference type="SAM" id="MobiDB-lite"/>
    </source>
</evidence>
<evidence type="ECO:0000313" key="2">
    <source>
        <dbReference type="EMBL" id="CAK9867667.1"/>
    </source>
</evidence>
<organism evidence="2 3">
    <name type="scientific">Sphagnum jensenii</name>
    <dbReference type="NCBI Taxonomy" id="128206"/>
    <lineage>
        <taxon>Eukaryota</taxon>
        <taxon>Viridiplantae</taxon>
        <taxon>Streptophyta</taxon>
        <taxon>Embryophyta</taxon>
        <taxon>Bryophyta</taxon>
        <taxon>Sphagnophytina</taxon>
        <taxon>Sphagnopsida</taxon>
        <taxon>Sphagnales</taxon>
        <taxon>Sphagnaceae</taxon>
        <taxon>Sphagnum</taxon>
    </lineage>
</organism>
<name>A0ABP1AYK3_9BRYO</name>
<sequence length="77" mass="8202">MTGKSVPANLEADDELLSWCAPASSPPMTTQEPESETDSNEESDEKSQQGSSVEIESEFGDTGLEILVSSEGPQQIL</sequence>
<dbReference type="EMBL" id="OZ023718">
    <property type="protein sequence ID" value="CAK9867667.1"/>
    <property type="molecule type" value="Genomic_DNA"/>
</dbReference>
<reference evidence="2" key="1">
    <citation type="submission" date="2024-03" db="EMBL/GenBank/DDBJ databases">
        <authorList>
            <consortium name="ELIXIR-Norway"/>
            <consortium name="Elixir Norway"/>
        </authorList>
    </citation>
    <scope>NUCLEOTIDE SEQUENCE</scope>
</reference>
<protein>
    <submittedName>
        <fullName evidence="2">Uncharacterized protein</fullName>
    </submittedName>
</protein>
<dbReference type="Proteomes" id="UP001497522">
    <property type="component" value="Chromosome 17"/>
</dbReference>
<gene>
    <name evidence="2" type="ORF">CSSPJE1EN2_LOCUS10662</name>
</gene>
<keyword evidence="3" id="KW-1185">Reference proteome</keyword>
<proteinExistence type="predicted"/>
<feature type="region of interest" description="Disordered" evidence="1">
    <location>
        <begin position="1"/>
        <end position="77"/>
    </location>
</feature>
<evidence type="ECO:0000313" key="3">
    <source>
        <dbReference type="Proteomes" id="UP001497522"/>
    </source>
</evidence>
<feature type="compositionally biased region" description="Acidic residues" evidence="1">
    <location>
        <begin position="33"/>
        <end position="44"/>
    </location>
</feature>
<accession>A0ABP1AYK3</accession>